<dbReference type="OrthoDB" id="8443793at2"/>
<proteinExistence type="predicted"/>
<dbReference type="EMBL" id="UWOC01000004">
    <property type="protein sequence ID" value="VCU06974.1"/>
    <property type="molecule type" value="Genomic_DNA"/>
</dbReference>
<dbReference type="Pfam" id="PF02620">
    <property type="entry name" value="YceD"/>
    <property type="match status" value="1"/>
</dbReference>
<dbReference type="InterPro" id="IPR003772">
    <property type="entry name" value="YceD"/>
</dbReference>
<evidence type="ECO:0000313" key="3">
    <source>
        <dbReference type="Proteomes" id="UP000289200"/>
    </source>
</evidence>
<comment type="caution">
    <text evidence="2">The sequence shown here is derived from an EMBL/GenBank/DDBJ whole genome shotgun (WGS) entry which is preliminary data.</text>
</comment>
<sequence>MGKPDRPWSVPVKLDDVPEEGLTLHLSADAPAREAIARLGGLTGLPRLTADFELTRQGRGLRVVGTVTATAGQTCVVTLEPMESEIAEAVDLVFSPDAPVEEAGPPRDPEAAEPPEPLVGGTVDLGAVATEFLLLGLDPYPRKPGAVFDPPADGAPEPGPFAALAALKDRGASGGE</sequence>
<organism evidence="2 3">
    <name type="scientific">Rhodoplanes serenus</name>
    <dbReference type="NCBI Taxonomy" id="200615"/>
    <lineage>
        <taxon>Bacteria</taxon>
        <taxon>Pseudomonadati</taxon>
        <taxon>Pseudomonadota</taxon>
        <taxon>Alphaproteobacteria</taxon>
        <taxon>Hyphomicrobiales</taxon>
        <taxon>Nitrobacteraceae</taxon>
        <taxon>Rhodoplanes</taxon>
    </lineage>
</organism>
<evidence type="ECO:0000313" key="2">
    <source>
        <dbReference type="EMBL" id="VCU06974.1"/>
    </source>
</evidence>
<dbReference type="RefSeq" id="WP_129607176.1">
    <property type="nucleotide sequence ID" value="NZ_UWOC01000004.1"/>
</dbReference>
<dbReference type="AlphaFoldDB" id="A0A447CPA9"/>
<feature type="region of interest" description="Disordered" evidence="1">
    <location>
        <begin position="96"/>
        <end position="121"/>
    </location>
</feature>
<keyword evidence="3" id="KW-1185">Reference proteome</keyword>
<dbReference type="Proteomes" id="UP000289200">
    <property type="component" value="Unassembled WGS sequence"/>
</dbReference>
<gene>
    <name evidence="2" type="ORF">RHODGE_RHODGE_00064</name>
</gene>
<protein>
    <recommendedName>
        <fullName evidence="4">Phosphodiesterase</fullName>
    </recommendedName>
</protein>
<reference evidence="3" key="1">
    <citation type="submission" date="2018-10" db="EMBL/GenBank/DDBJ databases">
        <authorList>
            <person name="Peiro R."/>
            <person name="Begona"/>
            <person name="Cbmso G."/>
            <person name="Lopez M."/>
            <person name="Gonzalez S."/>
            <person name="Sacristan E."/>
            <person name="Castillo E."/>
        </authorList>
    </citation>
    <scope>NUCLEOTIDE SEQUENCE [LARGE SCALE GENOMIC DNA]</scope>
</reference>
<accession>A0A447CPA9</accession>
<name>A0A447CPA9_9BRAD</name>
<evidence type="ECO:0008006" key="4">
    <source>
        <dbReference type="Google" id="ProtNLM"/>
    </source>
</evidence>
<evidence type="ECO:0000256" key="1">
    <source>
        <dbReference type="SAM" id="MobiDB-lite"/>
    </source>
</evidence>